<keyword evidence="3" id="KW-1185">Reference proteome</keyword>
<evidence type="ECO:0000313" key="2">
    <source>
        <dbReference type="EMBL" id="MCO5784400.1"/>
    </source>
</evidence>
<gene>
    <name evidence="2" type="ORF">LOD26_24275</name>
</gene>
<accession>A0ABT1BFF9</accession>
<evidence type="ECO:0008006" key="4">
    <source>
        <dbReference type="Google" id="ProtNLM"/>
    </source>
</evidence>
<proteinExistence type="predicted"/>
<dbReference type="RefSeq" id="WP_252839029.1">
    <property type="nucleotide sequence ID" value="NZ_JAJJVQ010000014.1"/>
</dbReference>
<dbReference type="Proteomes" id="UP001139290">
    <property type="component" value="Unassembled WGS sequence"/>
</dbReference>
<dbReference type="EMBL" id="JAJJVQ010000014">
    <property type="protein sequence ID" value="MCO5784400.1"/>
    <property type="molecule type" value="Genomic_DNA"/>
</dbReference>
<keyword evidence="1" id="KW-0732">Signal</keyword>
<evidence type="ECO:0000313" key="3">
    <source>
        <dbReference type="Proteomes" id="UP001139290"/>
    </source>
</evidence>
<reference evidence="2" key="1">
    <citation type="submission" date="2021-11" db="EMBL/GenBank/DDBJ databases">
        <title>Citrobacter meridianamericanus sp. nov. isolated from soil.</title>
        <authorList>
            <person name="Furlan J.P.R."/>
            <person name="Stehling E.G."/>
        </authorList>
    </citation>
    <scope>NUCLEOTIDE SEQUENCE</scope>
    <source>
        <strain evidence="2">BR102</strain>
    </source>
</reference>
<sequence>MKRNKQIRCAVLTLLILSSPLGRAAWEYNCSFTSFGRGSINIIDSNRIAPPLVYSYNTGQMVSDMSFSDNQGSTGRQLSVNAGALKDALYYVLDTSFF</sequence>
<feature type="chain" id="PRO_5046820505" description="Fimbrial protein" evidence="1">
    <location>
        <begin position="25"/>
        <end position="98"/>
    </location>
</feature>
<protein>
    <recommendedName>
        <fullName evidence="4">Fimbrial protein</fullName>
    </recommendedName>
</protein>
<name>A0ABT1BFF9_9ENTR</name>
<comment type="caution">
    <text evidence="2">The sequence shown here is derived from an EMBL/GenBank/DDBJ whole genome shotgun (WGS) entry which is preliminary data.</text>
</comment>
<organism evidence="2 3">
    <name type="scientific">Citrobacter meridianamericanus</name>
    <dbReference type="NCBI Taxonomy" id="2894201"/>
    <lineage>
        <taxon>Bacteria</taxon>
        <taxon>Pseudomonadati</taxon>
        <taxon>Pseudomonadota</taxon>
        <taxon>Gammaproteobacteria</taxon>
        <taxon>Enterobacterales</taxon>
        <taxon>Enterobacteriaceae</taxon>
        <taxon>Citrobacter</taxon>
    </lineage>
</organism>
<evidence type="ECO:0000256" key="1">
    <source>
        <dbReference type="SAM" id="SignalP"/>
    </source>
</evidence>
<feature type="signal peptide" evidence="1">
    <location>
        <begin position="1"/>
        <end position="24"/>
    </location>
</feature>